<reference evidence="2 3" key="1">
    <citation type="submission" date="2017-04" db="EMBL/GenBank/DDBJ databases">
        <title>The complete genome sequence of Streptomyces albolongus YIM 101047, the producer of novel bafilomycins and novel odoriferous sesquiterpenoids.</title>
        <authorList>
            <person name="Yin M."/>
            <person name="Jiang Y."/>
        </authorList>
    </citation>
    <scope>NUCLEOTIDE SEQUENCE [LARGE SCALE GENOMIC DNA]</scope>
    <source>
        <strain evidence="2 3">YIM 101047</strain>
    </source>
</reference>
<dbReference type="Gene3D" id="1.10.1200.10">
    <property type="entry name" value="ACP-like"/>
    <property type="match status" value="1"/>
</dbReference>
<keyword evidence="3" id="KW-1185">Reference proteome</keyword>
<organism evidence="2 3">
    <name type="scientific">Kitasatospora albolonga</name>
    <dbReference type="NCBI Taxonomy" id="68173"/>
    <lineage>
        <taxon>Bacteria</taxon>
        <taxon>Bacillati</taxon>
        <taxon>Actinomycetota</taxon>
        <taxon>Actinomycetes</taxon>
        <taxon>Kitasatosporales</taxon>
        <taxon>Streptomycetaceae</taxon>
        <taxon>Kitasatospora</taxon>
    </lineage>
</organism>
<dbReference type="Proteomes" id="UP000192251">
    <property type="component" value="Chromosome"/>
</dbReference>
<sequence>MSTTTLDTEGFLTLLRDETGLAVGTGDLDTDFDDLADWDSVMLLKLLTAVEQATGRPAPMLEVLEARTLRAVHTAIAR</sequence>
<dbReference type="SUPFAM" id="SSF47336">
    <property type="entry name" value="ACP-like"/>
    <property type="match status" value="1"/>
</dbReference>
<dbReference type="Pfam" id="PF00550">
    <property type="entry name" value="PP-binding"/>
    <property type="match status" value="1"/>
</dbReference>
<gene>
    <name evidence="2" type="ORF">B7C62_15880</name>
</gene>
<dbReference type="InterPro" id="IPR009081">
    <property type="entry name" value="PP-bd_ACP"/>
</dbReference>
<dbReference type="EMBL" id="CP020563">
    <property type="protein sequence ID" value="ARF73570.1"/>
    <property type="molecule type" value="Genomic_DNA"/>
</dbReference>
<evidence type="ECO:0000313" key="2">
    <source>
        <dbReference type="EMBL" id="ARF73570.1"/>
    </source>
</evidence>
<accession>A0ABC8BTK8</accession>
<dbReference type="InterPro" id="IPR036736">
    <property type="entry name" value="ACP-like_sf"/>
</dbReference>
<evidence type="ECO:0000313" key="3">
    <source>
        <dbReference type="Proteomes" id="UP000192251"/>
    </source>
</evidence>
<feature type="domain" description="Carrier" evidence="1">
    <location>
        <begin position="2"/>
        <end position="78"/>
    </location>
</feature>
<dbReference type="RefSeq" id="WP_084747357.1">
    <property type="nucleotide sequence ID" value="NZ_CP020563.1"/>
</dbReference>
<protein>
    <recommendedName>
        <fullName evidence="1">Carrier domain-containing protein</fullName>
    </recommendedName>
</protein>
<dbReference type="PROSITE" id="PS50075">
    <property type="entry name" value="CARRIER"/>
    <property type="match status" value="1"/>
</dbReference>
<name>A0ABC8BTK8_9ACTN</name>
<dbReference type="KEGG" id="kab:B7C62_15880"/>
<proteinExistence type="predicted"/>
<dbReference type="AlphaFoldDB" id="A0ABC8BTK8"/>
<evidence type="ECO:0000259" key="1">
    <source>
        <dbReference type="PROSITE" id="PS50075"/>
    </source>
</evidence>